<sequence length="62" mass="7488">MSNNISTVNHRVKTRLKRDIQFRYKSYLDKFTCSTTLMCSVLRKYPVSKLSRRLHNLNIYTF</sequence>
<proteinExistence type="predicted"/>
<accession>A0A1E3QMG9</accession>
<reference evidence="2" key="1">
    <citation type="submission" date="2016-05" db="EMBL/GenBank/DDBJ databases">
        <title>Comparative genomics of biotechnologically important yeasts.</title>
        <authorList>
            <consortium name="DOE Joint Genome Institute"/>
            <person name="Riley R."/>
            <person name="Haridas S."/>
            <person name="Wolfe K.H."/>
            <person name="Lopes M.R."/>
            <person name="Hittinger C.T."/>
            <person name="Goker M."/>
            <person name="Salamov A."/>
            <person name="Wisecaver J."/>
            <person name="Long T.M."/>
            <person name="Aerts A.L."/>
            <person name="Barry K."/>
            <person name="Choi C."/>
            <person name="Clum A."/>
            <person name="Coughlan A.Y."/>
            <person name="Deshpande S."/>
            <person name="Douglass A.P."/>
            <person name="Hanson S.J."/>
            <person name="Klenk H.-P."/>
            <person name="Labutti K."/>
            <person name="Lapidus A."/>
            <person name="Lindquist E."/>
            <person name="Lipzen A."/>
            <person name="Meier-Kolthoff J.P."/>
            <person name="Ohm R.A."/>
            <person name="Otillar R.P."/>
            <person name="Pangilinan J."/>
            <person name="Peng Y."/>
            <person name="Rokas A."/>
            <person name="Rosa C.A."/>
            <person name="Scheuner C."/>
            <person name="Sibirny A.A."/>
            <person name="Slot J.C."/>
            <person name="Stielow J.B."/>
            <person name="Sun H."/>
            <person name="Kurtzman C.P."/>
            <person name="Blackwell M."/>
            <person name="Grigoriev I.V."/>
            <person name="Jeffries T.W."/>
        </authorList>
    </citation>
    <scope>NUCLEOTIDE SEQUENCE [LARGE SCALE GENOMIC DNA]</scope>
    <source>
        <strain evidence="2">NRRL Y-12698</strain>
    </source>
</reference>
<dbReference type="AlphaFoldDB" id="A0A1E3QMG9"/>
<dbReference type="EMBL" id="KV454436">
    <property type="protein sequence ID" value="ODQ78187.1"/>
    <property type="molecule type" value="Genomic_DNA"/>
</dbReference>
<dbReference type="GeneID" id="30150715"/>
<dbReference type="Proteomes" id="UP000094336">
    <property type="component" value="Unassembled WGS sequence"/>
</dbReference>
<evidence type="ECO:0000313" key="1">
    <source>
        <dbReference type="EMBL" id="ODQ78187.1"/>
    </source>
</evidence>
<organism evidence="1 2">
    <name type="scientific">Babjeviella inositovora NRRL Y-12698</name>
    <dbReference type="NCBI Taxonomy" id="984486"/>
    <lineage>
        <taxon>Eukaryota</taxon>
        <taxon>Fungi</taxon>
        <taxon>Dikarya</taxon>
        <taxon>Ascomycota</taxon>
        <taxon>Saccharomycotina</taxon>
        <taxon>Pichiomycetes</taxon>
        <taxon>Serinales incertae sedis</taxon>
        <taxon>Babjeviella</taxon>
    </lineage>
</organism>
<dbReference type="RefSeq" id="XP_018983515.1">
    <property type="nucleotide sequence ID" value="XM_019132862.1"/>
</dbReference>
<gene>
    <name evidence="1" type="ORF">BABINDRAFT_88285</name>
</gene>
<evidence type="ECO:0000313" key="2">
    <source>
        <dbReference type="Proteomes" id="UP000094336"/>
    </source>
</evidence>
<name>A0A1E3QMG9_9ASCO</name>
<protein>
    <submittedName>
        <fullName evidence="1">Uncharacterized protein</fullName>
    </submittedName>
</protein>
<keyword evidence="2" id="KW-1185">Reference proteome</keyword>